<dbReference type="Gramene" id="evm.model.01.1285">
    <property type="protein sequence ID" value="cds.evm.model.01.1285"/>
    <property type="gene ID" value="evm.TU.01.1285"/>
</dbReference>
<dbReference type="EnsemblPlants" id="evm.model.01.1285">
    <property type="protein sequence ID" value="cds.evm.model.01.1285"/>
    <property type="gene ID" value="evm.TU.01.1285"/>
</dbReference>
<sequence>MRRERQSVAHAFAAEREWLAQVDTWRREEGWRLGADVERGDRRVPLADAARLAAGEDGSHAPVSGVGHMRATGALISRTDGWRWLRVAGASGLLPSPKNLILFLK</sequence>
<proteinExistence type="predicted"/>
<dbReference type="AlphaFoldDB" id="A0A803NGE2"/>
<dbReference type="Proteomes" id="UP000596661">
    <property type="component" value="Chromosome 1"/>
</dbReference>
<name>A0A803NGE2_CANSA</name>
<evidence type="ECO:0000313" key="2">
    <source>
        <dbReference type="Proteomes" id="UP000596661"/>
    </source>
</evidence>
<reference evidence="1" key="2">
    <citation type="submission" date="2021-03" db="UniProtKB">
        <authorList>
            <consortium name="EnsemblPlants"/>
        </authorList>
    </citation>
    <scope>IDENTIFICATION</scope>
</reference>
<keyword evidence="2" id="KW-1185">Reference proteome</keyword>
<protein>
    <submittedName>
        <fullName evidence="1">Uncharacterized protein</fullName>
    </submittedName>
</protein>
<accession>A0A803NGE2</accession>
<dbReference type="EMBL" id="UZAU01000024">
    <property type="status" value="NOT_ANNOTATED_CDS"/>
    <property type="molecule type" value="Genomic_DNA"/>
</dbReference>
<reference evidence="1" key="1">
    <citation type="submission" date="2018-11" db="EMBL/GenBank/DDBJ databases">
        <authorList>
            <person name="Grassa J C."/>
        </authorList>
    </citation>
    <scope>NUCLEOTIDE SEQUENCE [LARGE SCALE GENOMIC DNA]</scope>
</reference>
<organism evidence="1 2">
    <name type="scientific">Cannabis sativa</name>
    <name type="common">Hemp</name>
    <name type="synonym">Marijuana</name>
    <dbReference type="NCBI Taxonomy" id="3483"/>
    <lineage>
        <taxon>Eukaryota</taxon>
        <taxon>Viridiplantae</taxon>
        <taxon>Streptophyta</taxon>
        <taxon>Embryophyta</taxon>
        <taxon>Tracheophyta</taxon>
        <taxon>Spermatophyta</taxon>
        <taxon>Magnoliopsida</taxon>
        <taxon>eudicotyledons</taxon>
        <taxon>Gunneridae</taxon>
        <taxon>Pentapetalae</taxon>
        <taxon>rosids</taxon>
        <taxon>fabids</taxon>
        <taxon>Rosales</taxon>
        <taxon>Cannabaceae</taxon>
        <taxon>Cannabis</taxon>
    </lineage>
</organism>
<evidence type="ECO:0000313" key="1">
    <source>
        <dbReference type="EnsemblPlants" id="cds.evm.model.01.1285"/>
    </source>
</evidence>